<reference evidence="2 3" key="1">
    <citation type="submission" date="2018-10" db="EMBL/GenBank/DDBJ databases">
        <authorList>
            <person name="Ekblom R."/>
            <person name="Jareborg N."/>
        </authorList>
    </citation>
    <scope>NUCLEOTIDE SEQUENCE [LARGE SCALE GENOMIC DNA]</scope>
    <source>
        <tissue evidence="2">Muscle</tissue>
    </source>
</reference>
<organism evidence="2 3">
    <name type="scientific">Gulo gulo</name>
    <name type="common">Wolverine</name>
    <name type="synonym">Gluton</name>
    <dbReference type="NCBI Taxonomy" id="48420"/>
    <lineage>
        <taxon>Eukaryota</taxon>
        <taxon>Metazoa</taxon>
        <taxon>Chordata</taxon>
        <taxon>Craniata</taxon>
        <taxon>Vertebrata</taxon>
        <taxon>Euteleostomi</taxon>
        <taxon>Mammalia</taxon>
        <taxon>Eutheria</taxon>
        <taxon>Laurasiatheria</taxon>
        <taxon>Carnivora</taxon>
        <taxon>Caniformia</taxon>
        <taxon>Musteloidea</taxon>
        <taxon>Mustelidae</taxon>
        <taxon>Guloninae</taxon>
        <taxon>Gulo</taxon>
    </lineage>
</organism>
<feature type="non-terminal residue" evidence="2">
    <location>
        <position position="102"/>
    </location>
</feature>
<evidence type="ECO:0000256" key="1">
    <source>
        <dbReference type="SAM" id="MobiDB-lite"/>
    </source>
</evidence>
<evidence type="ECO:0000313" key="3">
    <source>
        <dbReference type="Proteomes" id="UP000269945"/>
    </source>
</evidence>
<sequence length="102" mass="11067">PPSPPAPRHPQAGFANKLQPATARASLRARLGPGQDSGQGPRSLETWLNSGQEVKNRKMVPGSAGQPGSWLGRADLEIKAEKAQKRLWEVFTEPDVLKHLLV</sequence>
<feature type="non-terminal residue" evidence="2">
    <location>
        <position position="1"/>
    </location>
</feature>
<name>A0A9X9M8V5_GULGU</name>
<dbReference type="AlphaFoldDB" id="A0A9X9M8V5"/>
<gene>
    <name evidence="2" type="ORF">BN2614_LOCUS1</name>
</gene>
<dbReference type="EMBL" id="CYRY02044482">
    <property type="protein sequence ID" value="VCX39447.1"/>
    <property type="molecule type" value="Genomic_DNA"/>
</dbReference>
<feature type="region of interest" description="Disordered" evidence="1">
    <location>
        <begin position="1"/>
        <end position="22"/>
    </location>
</feature>
<proteinExistence type="predicted"/>
<evidence type="ECO:0000313" key="2">
    <source>
        <dbReference type="EMBL" id="VCX39447.1"/>
    </source>
</evidence>
<dbReference type="Proteomes" id="UP000269945">
    <property type="component" value="Unassembled WGS sequence"/>
</dbReference>
<comment type="caution">
    <text evidence="2">The sequence shown here is derived from an EMBL/GenBank/DDBJ whole genome shotgun (WGS) entry which is preliminary data.</text>
</comment>
<keyword evidence="3" id="KW-1185">Reference proteome</keyword>
<protein>
    <submittedName>
        <fullName evidence="2">Uncharacterized protein</fullName>
    </submittedName>
</protein>
<accession>A0A9X9M8V5</accession>